<feature type="transmembrane region" description="Helical" evidence="1">
    <location>
        <begin position="64"/>
        <end position="88"/>
    </location>
</feature>
<evidence type="ECO:0000313" key="4">
    <source>
        <dbReference type="Proteomes" id="UP000053024"/>
    </source>
</evidence>
<dbReference type="AlphaFoldDB" id="A0A101T502"/>
<gene>
    <name evidence="3" type="ORF">AQJ66_13125</name>
</gene>
<keyword evidence="1" id="KW-0812">Transmembrane</keyword>
<dbReference type="EMBL" id="LMWX01000018">
    <property type="protein sequence ID" value="KUN85884.1"/>
    <property type="molecule type" value="Genomic_DNA"/>
</dbReference>
<keyword evidence="1" id="KW-1133">Transmembrane helix</keyword>
<evidence type="ECO:0000313" key="3">
    <source>
        <dbReference type="EMBL" id="KUN85884.1"/>
    </source>
</evidence>
<name>A0A101T502_9ACTN</name>
<feature type="domain" description="DUF4328" evidence="2">
    <location>
        <begin position="58"/>
        <end position="207"/>
    </location>
</feature>
<feature type="transmembrane region" description="Helical" evidence="1">
    <location>
        <begin position="184"/>
        <end position="203"/>
    </location>
</feature>
<keyword evidence="4" id="KW-1185">Reference proteome</keyword>
<reference evidence="3 4" key="1">
    <citation type="submission" date="2015-10" db="EMBL/GenBank/DDBJ databases">
        <title>Draft genome sequence of Streptomyces bungoensis DSM 41781, type strain for the species Streptomyces bungoensis.</title>
        <authorList>
            <person name="Ruckert C."/>
            <person name="Winkler A."/>
            <person name="Kalinowski J."/>
            <person name="Kampfer P."/>
            <person name="Glaeser S."/>
        </authorList>
    </citation>
    <scope>NUCLEOTIDE SEQUENCE [LARGE SCALE GENOMIC DNA]</scope>
    <source>
        <strain evidence="3 4">DSM 41781</strain>
    </source>
</reference>
<feature type="transmembrane region" description="Helical" evidence="1">
    <location>
        <begin position="145"/>
        <end position="164"/>
    </location>
</feature>
<accession>A0A101T502</accession>
<dbReference type="Proteomes" id="UP000053024">
    <property type="component" value="Unassembled WGS sequence"/>
</dbReference>
<dbReference type="STRING" id="285568.AQJ66_13125"/>
<protein>
    <recommendedName>
        <fullName evidence="2">DUF4328 domain-containing protein</fullName>
    </recommendedName>
</protein>
<keyword evidence="1" id="KW-0472">Membrane</keyword>
<organism evidence="3 4">
    <name type="scientific">Streptomyces bungoensis</name>
    <dbReference type="NCBI Taxonomy" id="285568"/>
    <lineage>
        <taxon>Bacteria</taxon>
        <taxon>Bacillati</taxon>
        <taxon>Actinomycetota</taxon>
        <taxon>Actinomycetes</taxon>
        <taxon>Kitasatosporales</taxon>
        <taxon>Streptomycetaceae</taxon>
        <taxon>Streptomyces</taxon>
    </lineage>
</organism>
<dbReference type="Pfam" id="PF14219">
    <property type="entry name" value="DUF4328"/>
    <property type="match status" value="1"/>
</dbReference>
<dbReference type="InterPro" id="IPR025565">
    <property type="entry name" value="DUF4328"/>
</dbReference>
<dbReference type="RefSeq" id="WP_061920451.1">
    <property type="nucleotide sequence ID" value="NZ_JBEYBH010000006.1"/>
</dbReference>
<proteinExistence type="predicted"/>
<dbReference type="OrthoDB" id="4174975at2"/>
<sequence length="224" mass="23978">MPSTRLRSPHVLGRVAVAALGLVAVTDLLDLWAGTEVHRAAGDLAAGAGALGGRLSPRAHRADLVHSVAGGFQSLALLGCGVVFVLWLYRVRVNAEVFDPDGHSKARAWVIAGWVVPLANLWYPRRVILDVWDASVPAGARPRHGLINLWWALWLVSINVGRLMTDLYDSAHTAAGFRAAAQQVMAADAVDIVAAALAIRLVLRLTRMQEQKALTQPVFAPALG</sequence>
<evidence type="ECO:0000256" key="1">
    <source>
        <dbReference type="SAM" id="Phobius"/>
    </source>
</evidence>
<evidence type="ECO:0000259" key="2">
    <source>
        <dbReference type="Pfam" id="PF14219"/>
    </source>
</evidence>
<comment type="caution">
    <text evidence="3">The sequence shown here is derived from an EMBL/GenBank/DDBJ whole genome shotgun (WGS) entry which is preliminary data.</text>
</comment>